<feature type="signal peptide" evidence="1">
    <location>
        <begin position="1"/>
        <end position="27"/>
    </location>
</feature>
<dbReference type="EMBL" id="FQUM01000001">
    <property type="protein sequence ID" value="SHE45255.1"/>
    <property type="molecule type" value="Genomic_DNA"/>
</dbReference>
<dbReference type="STRING" id="1484053.SAMN05444274_101392"/>
<name>A0A1M4TLH0_9BACT</name>
<dbReference type="Proteomes" id="UP000184164">
    <property type="component" value="Unassembled WGS sequence"/>
</dbReference>
<reference evidence="2 3" key="1">
    <citation type="submission" date="2016-11" db="EMBL/GenBank/DDBJ databases">
        <authorList>
            <person name="Jaros S."/>
            <person name="Januszkiewicz K."/>
            <person name="Wedrychowicz H."/>
        </authorList>
    </citation>
    <scope>NUCLEOTIDE SEQUENCE [LARGE SCALE GENOMIC DNA]</scope>
    <source>
        <strain evidence="2 3">DSM 26910</strain>
    </source>
</reference>
<accession>A0A1M4TLH0</accession>
<dbReference type="AlphaFoldDB" id="A0A1M4TLH0"/>
<dbReference type="RefSeq" id="WP_072998414.1">
    <property type="nucleotide sequence ID" value="NZ_FQUM01000001.1"/>
</dbReference>
<evidence type="ECO:0008006" key="4">
    <source>
        <dbReference type="Google" id="ProtNLM"/>
    </source>
</evidence>
<evidence type="ECO:0000313" key="2">
    <source>
        <dbReference type="EMBL" id="SHE45255.1"/>
    </source>
</evidence>
<dbReference type="Pfam" id="PF16250">
    <property type="entry name" value="DUF4907"/>
    <property type="match status" value="1"/>
</dbReference>
<dbReference type="OrthoDB" id="674043at2"/>
<protein>
    <recommendedName>
        <fullName evidence="4">DUF4907 domain-containing protein</fullName>
    </recommendedName>
</protein>
<dbReference type="InterPro" id="IPR032593">
    <property type="entry name" value="DUF4907"/>
</dbReference>
<feature type="chain" id="PRO_5012725278" description="DUF4907 domain-containing protein" evidence="1">
    <location>
        <begin position="28"/>
        <end position="116"/>
    </location>
</feature>
<keyword evidence="3" id="KW-1185">Reference proteome</keyword>
<evidence type="ECO:0000313" key="3">
    <source>
        <dbReference type="Proteomes" id="UP000184164"/>
    </source>
</evidence>
<organism evidence="2 3">
    <name type="scientific">Mariniphaga anaerophila</name>
    <dbReference type="NCBI Taxonomy" id="1484053"/>
    <lineage>
        <taxon>Bacteria</taxon>
        <taxon>Pseudomonadati</taxon>
        <taxon>Bacteroidota</taxon>
        <taxon>Bacteroidia</taxon>
        <taxon>Marinilabiliales</taxon>
        <taxon>Prolixibacteraceae</taxon>
        <taxon>Mariniphaga</taxon>
    </lineage>
</organism>
<keyword evidence="1" id="KW-0732">Signal</keyword>
<gene>
    <name evidence="2" type="ORF">SAMN05444274_101392</name>
</gene>
<evidence type="ECO:0000256" key="1">
    <source>
        <dbReference type="SAM" id="SignalP"/>
    </source>
</evidence>
<sequence length="116" mass="13020">MSIKTNSNAKIVHFGIVLLFMLAWSCATNTSNKTDSTALLETKVFEIQNGKYYGYEILINGEVYIHQEQIPAIEGIKYFQTAELAMKVGNAVKDKLESNKHPGLTKEEVTFLLGNY</sequence>
<proteinExistence type="predicted"/>